<reference evidence="3" key="2">
    <citation type="submission" date="2024-04" db="EMBL/GenBank/DDBJ databases">
        <authorList>
            <person name="Chen Y."/>
            <person name="Shah S."/>
            <person name="Dougan E. K."/>
            <person name="Thang M."/>
            <person name="Chan C."/>
        </authorList>
    </citation>
    <scope>NUCLEOTIDE SEQUENCE [LARGE SCALE GENOMIC DNA]</scope>
</reference>
<dbReference type="Proteomes" id="UP001152797">
    <property type="component" value="Unassembled WGS sequence"/>
</dbReference>
<feature type="compositionally biased region" description="Basic and acidic residues" evidence="1">
    <location>
        <begin position="238"/>
        <end position="250"/>
    </location>
</feature>
<comment type="caution">
    <text evidence="2">The sequence shown here is derived from an EMBL/GenBank/DDBJ whole genome shotgun (WGS) entry which is preliminary data.</text>
</comment>
<dbReference type="EMBL" id="CAMXCT010001435">
    <property type="protein sequence ID" value="CAI3990058.1"/>
    <property type="molecule type" value="Genomic_DNA"/>
</dbReference>
<sequence length="269" mass="30882">MGPAGGFLKLLRKPNTAKPKGDKDPIPAEWDDPKIENEDEEEAAWRAKYDDDMPHEEDDDKQKKLHAKEYEEMDDARDKLADFAKGESKKRKKSPEDGSKEHGTHGDYHQGWKYRNRNKGNYGNSHGHGWRGWWPLFPEGKGKGKKWPKPHWQWQEWKGALALSSHPGGEVHRRSYAPTRRGYIDANMQYDDVRCACSTMMYDAHLGLFQPGEGLKAQGKNRVRGGVAIQQQKQNQRQAEERKAADEHSRTLTMRLRSITEKALGKLPS</sequence>
<dbReference type="AlphaFoldDB" id="A0A9P1CFE8"/>
<evidence type="ECO:0000313" key="4">
    <source>
        <dbReference type="Proteomes" id="UP001152797"/>
    </source>
</evidence>
<feature type="compositionally biased region" description="Basic and acidic residues" evidence="1">
    <location>
        <begin position="94"/>
        <end position="110"/>
    </location>
</feature>
<gene>
    <name evidence="2" type="ORF">C1SCF055_LOCUS17079</name>
</gene>
<feature type="compositionally biased region" description="Basic and acidic residues" evidence="1">
    <location>
        <begin position="76"/>
        <end position="87"/>
    </location>
</feature>
<name>A0A9P1CFE8_9DINO</name>
<feature type="compositionally biased region" description="Basic and acidic residues" evidence="1">
    <location>
        <begin position="19"/>
        <end position="36"/>
    </location>
</feature>
<evidence type="ECO:0000313" key="3">
    <source>
        <dbReference type="EMBL" id="CAL1143433.1"/>
    </source>
</evidence>
<organism evidence="2">
    <name type="scientific">Cladocopium goreaui</name>
    <dbReference type="NCBI Taxonomy" id="2562237"/>
    <lineage>
        <taxon>Eukaryota</taxon>
        <taxon>Sar</taxon>
        <taxon>Alveolata</taxon>
        <taxon>Dinophyceae</taxon>
        <taxon>Suessiales</taxon>
        <taxon>Symbiodiniaceae</taxon>
        <taxon>Cladocopium</taxon>
    </lineage>
</organism>
<feature type="region of interest" description="Disordered" evidence="1">
    <location>
        <begin position="230"/>
        <end position="252"/>
    </location>
</feature>
<dbReference type="EMBL" id="CAMXCT020001435">
    <property type="protein sequence ID" value="CAL1143433.1"/>
    <property type="molecule type" value="Genomic_DNA"/>
</dbReference>
<evidence type="ECO:0000313" key="2">
    <source>
        <dbReference type="EMBL" id="CAI3990058.1"/>
    </source>
</evidence>
<keyword evidence="4" id="KW-1185">Reference proteome</keyword>
<dbReference type="EMBL" id="CAMXCT030001435">
    <property type="protein sequence ID" value="CAL4777370.1"/>
    <property type="molecule type" value="Genomic_DNA"/>
</dbReference>
<proteinExistence type="predicted"/>
<feature type="compositionally biased region" description="Basic and acidic residues" evidence="1">
    <location>
        <begin position="43"/>
        <end position="52"/>
    </location>
</feature>
<protein>
    <submittedName>
        <fullName evidence="2">Uncharacterized protein</fullName>
    </submittedName>
</protein>
<accession>A0A9P1CFE8</accession>
<reference evidence="2" key="1">
    <citation type="submission" date="2022-10" db="EMBL/GenBank/DDBJ databases">
        <authorList>
            <person name="Chen Y."/>
            <person name="Dougan E. K."/>
            <person name="Chan C."/>
            <person name="Rhodes N."/>
            <person name="Thang M."/>
        </authorList>
    </citation>
    <scope>NUCLEOTIDE SEQUENCE</scope>
</reference>
<feature type="region of interest" description="Disordered" evidence="1">
    <location>
        <begin position="1"/>
        <end position="113"/>
    </location>
</feature>
<evidence type="ECO:0000256" key="1">
    <source>
        <dbReference type="SAM" id="MobiDB-lite"/>
    </source>
</evidence>